<evidence type="ECO:0000256" key="3">
    <source>
        <dbReference type="ARBA" id="ARBA00023136"/>
    </source>
</evidence>
<gene>
    <name evidence="6" type="ORF">AMPC_30750</name>
</gene>
<keyword evidence="2 4" id="KW-1133">Transmembrane helix</keyword>
<dbReference type="CDD" id="cd17324">
    <property type="entry name" value="MFS_NepI_like"/>
    <property type="match status" value="1"/>
</dbReference>
<feature type="transmembrane region" description="Helical" evidence="4">
    <location>
        <begin position="167"/>
        <end position="187"/>
    </location>
</feature>
<sequence length="393" mass="40127">MSETAEGQGLTRTQLAVLAVTAGVSVANLYYLQPLLALVGRDLGASLRELGLVSMLTQLGYAAGLFLFVPLGDALERRGLMLWLLGAVTVSLCACAAAPSVPVLAGASFAVGCTTVVPQIAVPLAAHLARPQERGRVVGAVMGGLLVGILLARTASGVLGAHLGWRAVYLAAAAVMVLLALSLRALLPRSRPAEPVRYGALLASLPRLVRDEPVLREAAALGALGFAAFSAFWTTLVFLLEERFGLGSQAAGLFGLVGVAGALGATVTGRFADRLPRRRIAGLGLVITLAAFAVFAVPAFALAGLVAGVLLLDLGVQVNHVANLSRVHALRSEARSRLNMLYMVTYFAGGASGTGLGAFAWARFGWTGVCAAGAALCATGLGALAARRGAGPT</sequence>
<dbReference type="Proteomes" id="UP001162734">
    <property type="component" value="Chromosome"/>
</dbReference>
<feature type="transmembrane region" description="Helical" evidence="4">
    <location>
        <begin position="341"/>
        <end position="360"/>
    </location>
</feature>
<evidence type="ECO:0000259" key="5">
    <source>
        <dbReference type="PROSITE" id="PS50850"/>
    </source>
</evidence>
<dbReference type="PANTHER" id="PTHR42910:SF1">
    <property type="entry name" value="MAJOR FACILITATOR SUPERFAMILY (MFS) PROFILE DOMAIN-CONTAINING PROTEIN"/>
    <property type="match status" value="1"/>
</dbReference>
<feature type="transmembrane region" description="Helical" evidence="4">
    <location>
        <begin position="280"/>
        <end position="297"/>
    </location>
</feature>
<feature type="transmembrane region" description="Helical" evidence="4">
    <location>
        <begin position="51"/>
        <end position="69"/>
    </location>
</feature>
<evidence type="ECO:0000256" key="4">
    <source>
        <dbReference type="SAM" id="Phobius"/>
    </source>
</evidence>
<dbReference type="InterPro" id="IPR036259">
    <property type="entry name" value="MFS_trans_sf"/>
</dbReference>
<dbReference type="EMBL" id="AP025592">
    <property type="protein sequence ID" value="BDG09962.1"/>
    <property type="molecule type" value="Genomic_DNA"/>
</dbReference>
<accession>A0ABM7XDL8</accession>
<evidence type="ECO:0000313" key="6">
    <source>
        <dbReference type="EMBL" id="BDG09962.1"/>
    </source>
</evidence>
<protein>
    <submittedName>
        <fullName evidence="6">MFS transporter</fullName>
    </submittedName>
</protein>
<feature type="transmembrane region" description="Helical" evidence="4">
    <location>
        <begin position="366"/>
        <end position="386"/>
    </location>
</feature>
<dbReference type="InterPro" id="IPR011701">
    <property type="entry name" value="MFS"/>
</dbReference>
<dbReference type="RefSeq" id="WP_248342360.1">
    <property type="nucleotide sequence ID" value="NZ_AP025592.1"/>
</dbReference>
<feature type="transmembrane region" description="Helical" evidence="4">
    <location>
        <begin position="12"/>
        <end position="31"/>
    </location>
</feature>
<organism evidence="6 7">
    <name type="scientific">Anaeromyxobacter paludicola</name>
    <dbReference type="NCBI Taxonomy" id="2918171"/>
    <lineage>
        <taxon>Bacteria</taxon>
        <taxon>Pseudomonadati</taxon>
        <taxon>Myxococcota</taxon>
        <taxon>Myxococcia</taxon>
        <taxon>Myxococcales</taxon>
        <taxon>Cystobacterineae</taxon>
        <taxon>Anaeromyxobacteraceae</taxon>
        <taxon>Anaeromyxobacter</taxon>
    </lineage>
</organism>
<feature type="transmembrane region" description="Helical" evidence="4">
    <location>
        <begin position="81"/>
        <end position="101"/>
    </location>
</feature>
<dbReference type="PROSITE" id="PS50850">
    <property type="entry name" value="MFS"/>
    <property type="match status" value="1"/>
</dbReference>
<name>A0ABM7XDL8_9BACT</name>
<feature type="transmembrane region" description="Helical" evidence="4">
    <location>
        <begin position="107"/>
        <end position="125"/>
    </location>
</feature>
<dbReference type="Gene3D" id="1.20.1250.20">
    <property type="entry name" value="MFS general substrate transporter like domains"/>
    <property type="match status" value="1"/>
</dbReference>
<proteinExistence type="predicted"/>
<evidence type="ECO:0000313" key="7">
    <source>
        <dbReference type="Proteomes" id="UP001162734"/>
    </source>
</evidence>
<reference evidence="7" key="1">
    <citation type="journal article" date="2022" name="Int. J. Syst. Evol. Microbiol.">
        <title>Anaeromyxobacter oryzae sp. nov., Anaeromyxobacter diazotrophicus sp. nov. and Anaeromyxobacter paludicola sp. nov., isolated from paddy soils.</title>
        <authorList>
            <person name="Itoh H."/>
            <person name="Xu Z."/>
            <person name="Mise K."/>
            <person name="Masuda Y."/>
            <person name="Ushijima N."/>
            <person name="Hayakawa C."/>
            <person name="Shiratori Y."/>
            <person name="Senoo K."/>
        </authorList>
    </citation>
    <scope>NUCLEOTIDE SEQUENCE [LARGE SCALE GENOMIC DNA]</scope>
    <source>
        <strain evidence="7">Red630</strain>
    </source>
</reference>
<dbReference type="InterPro" id="IPR020846">
    <property type="entry name" value="MFS_dom"/>
</dbReference>
<dbReference type="Pfam" id="PF07690">
    <property type="entry name" value="MFS_1"/>
    <property type="match status" value="1"/>
</dbReference>
<feature type="transmembrane region" description="Helical" evidence="4">
    <location>
        <begin position="137"/>
        <end position="155"/>
    </location>
</feature>
<keyword evidence="7" id="KW-1185">Reference proteome</keyword>
<feature type="transmembrane region" description="Helical" evidence="4">
    <location>
        <begin position="246"/>
        <end position="268"/>
    </location>
</feature>
<evidence type="ECO:0000256" key="1">
    <source>
        <dbReference type="ARBA" id="ARBA00022692"/>
    </source>
</evidence>
<keyword evidence="3 4" id="KW-0472">Membrane</keyword>
<keyword evidence="1 4" id="KW-0812">Transmembrane</keyword>
<feature type="transmembrane region" description="Helical" evidence="4">
    <location>
        <begin position="218"/>
        <end position="240"/>
    </location>
</feature>
<evidence type="ECO:0000256" key="2">
    <source>
        <dbReference type="ARBA" id="ARBA00022989"/>
    </source>
</evidence>
<dbReference type="PANTHER" id="PTHR42910">
    <property type="entry name" value="TRANSPORTER SCO4007-RELATED"/>
    <property type="match status" value="1"/>
</dbReference>
<feature type="domain" description="Major facilitator superfamily (MFS) profile" evidence="5">
    <location>
        <begin position="14"/>
        <end position="393"/>
    </location>
</feature>
<dbReference type="SUPFAM" id="SSF103473">
    <property type="entry name" value="MFS general substrate transporter"/>
    <property type="match status" value="1"/>
</dbReference>